<feature type="region of interest" description="Disordered" evidence="1">
    <location>
        <begin position="52"/>
        <end position="83"/>
    </location>
</feature>
<dbReference type="VEuPathDB" id="TriTrypDB:TCDM_08145"/>
<dbReference type="VEuPathDB" id="TriTrypDB:TcG_07109"/>
<name>A0A2V2WGD5_TRYCR</name>
<reference evidence="2 3" key="1">
    <citation type="journal article" date="2018" name="Microb. Genom.">
        <title>Expanding an expanded genome: long-read sequencing of Trypanosoma cruzi.</title>
        <authorList>
            <person name="Berna L."/>
            <person name="Rodriguez M."/>
            <person name="Chiribao M.L."/>
            <person name="Parodi-Talice A."/>
            <person name="Pita S."/>
            <person name="Rijo G."/>
            <person name="Alvarez-Valin F."/>
            <person name="Robello C."/>
        </authorList>
    </citation>
    <scope>NUCLEOTIDE SEQUENCE [LARGE SCALE GENOMIC DNA]</scope>
    <source>
        <strain evidence="2 3">TCC</strain>
    </source>
</reference>
<organism evidence="2 3">
    <name type="scientific">Trypanosoma cruzi</name>
    <dbReference type="NCBI Taxonomy" id="5693"/>
    <lineage>
        <taxon>Eukaryota</taxon>
        <taxon>Discoba</taxon>
        <taxon>Euglenozoa</taxon>
        <taxon>Kinetoplastea</taxon>
        <taxon>Metakinetoplastina</taxon>
        <taxon>Trypanosomatida</taxon>
        <taxon>Trypanosomatidae</taxon>
        <taxon>Trypanosoma</taxon>
        <taxon>Schizotrypanum</taxon>
    </lineage>
</organism>
<proteinExistence type="predicted"/>
<accession>A0A2V2WGD5</accession>
<dbReference type="VEuPathDB" id="TriTrypDB:TcBrA4_0026300"/>
<evidence type="ECO:0000256" key="1">
    <source>
        <dbReference type="SAM" id="MobiDB-lite"/>
    </source>
</evidence>
<dbReference type="EMBL" id="PRFC01000102">
    <property type="protein sequence ID" value="PWV07385.1"/>
    <property type="molecule type" value="Genomic_DNA"/>
</dbReference>
<gene>
    <name evidence="2" type="ORF">C3747_102g57</name>
</gene>
<evidence type="ECO:0000313" key="3">
    <source>
        <dbReference type="Proteomes" id="UP000246078"/>
    </source>
</evidence>
<dbReference type="VEuPathDB" id="TriTrypDB:C3747_102g57"/>
<sequence>MHAARSLNVSNNFFALLRGVVLPENLKPADDDGGDGRHRGLRSLLRLKAKENRTKEIQQHSTKRERRLRETMNRQSQGSTTSGGKRLDPYLLLRRQMYFCPFQRCRKWNTVACLSVLCGRWRCSTLSTRMPKSLHQILTSHPPLHAFQGCRVYILWQAIDGRKMMLPLCLWRSMRRLSPLLRRRPLCTWKWQSLPSNR</sequence>
<dbReference type="VEuPathDB" id="TriTrypDB:Tc_MARK_7278"/>
<comment type="caution">
    <text evidence="2">The sequence shown here is derived from an EMBL/GenBank/DDBJ whole genome shotgun (WGS) entry which is preliminary data.</text>
</comment>
<evidence type="ECO:0000313" key="2">
    <source>
        <dbReference type="EMBL" id="PWV07385.1"/>
    </source>
</evidence>
<feature type="compositionally biased region" description="Polar residues" evidence="1">
    <location>
        <begin position="73"/>
        <end position="83"/>
    </location>
</feature>
<dbReference type="VEuPathDB" id="TriTrypDB:ECC02_005137"/>
<dbReference type="VEuPathDB" id="TriTrypDB:C4B63_93g82"/>
<dbReference type="VEuPathDB" id="TriTrypDB:TcCL_ESM01648"/>
<protein>
    <submittedName>
        <fullName evidence="2">Uncharacterized protein</fullName>
    </submittedName>
</protein>
<dbReference type="VEuPathDB" id="TriTrypDB:TcCLB.507837.100"/>
<dbReference type="VEuPathDB" id="TriTrypDB:TCSYLVIO_008392"/>
<dbReference type="AlphaFoldDB" id="A0A2V2WGD5"/>
<dbReference type="Proteomes" id="UP000246078">
    <property type="component" value="Unassembled WGS sequence"/>
</dbReference>